<accession>A0A224YCT1</accession>
<proteinExistence type="predicted"/>
<evidence type="ECO:0000313" key="2">
    <source>
        <dbReference type="EMBL" id="MAA14725.1"/>
    </source>
</evidence>
<dbReference type="EMBL" id="GFPF01003579">
    <property type="protein sequence ID" value="MAA14725.1"/>
    <property type="molecule type" value="Transcribed_RNA"/>
</dbReference>
<keyword evidence="1" id="KW-1133">Transmembrane helix</keyword>
<keyword evidence="1" id="KW-0472">Membrane</keyword>
<evidence type="ECO:0000256" key="1">
    <source>
        <dbReference type="SAM" id="Phobius"/>
    </source>
</evidence>
<keyword evidence="1" id="KW-0812">Transmembrane</keyword>
<name>A0A224YCT1_9ACAR</name>
<protein>
    <submittedName>
        <fullName evidence="2">Uncharacterized protein</fullName>
    </submittedName>
</protein>
<feature type="transmembrane region" description="Helical" evidence="1">
    <location>
        <begin position="66"/>
        <end position="84"/>
    </location>
</feature>
<organism evidence="2">
    <name type="scientific">Rhipicephalus zambeziensis</name>
    <dbReference type="NCBI Taxonomy" id="60191"/>
    <lineage>
        <taxon>Eukaryota</taxon>
        <taxon>Metazoa</taxon>
        <taxon>Ecdysozoa</taxon>
        <taxon>Arthropoda</taxon>
        <taxon>Chelicerata</taxon>
        <taxon>Arachnida</taxon>
        <taxon>Acari</taxon>
        <taxon>Parasitiformes</taxon>
        <taxon>Ixodida</taxon>
        <taxon>Ixodoidea</taxon>
        <taxon>Ixodidae</taxon>
        <taxon>Rhipicephalinae</taxon>
        <taxon>Rhipicephalus</taxon>
        <taxon>Rhipicephalus</taxon>
    </lineage>
</organism>
<sequence>MVRQSLRCFDKTKHHRFARVVTTSHGDEDAHHSSTGPSWTLEWRLSASAYCHTRYLVHMSVLKRSFCAISFSSFFIFVHMPNIAR</sequence>
<reference evidence="2" key="1">
    <citation type="journal article" date="2017" name="Parasit. Vectors">
        <title>Sialotranscriptomics of Rhipicephalus zambeziensis reveals intricate expression profiles of secretory proteins and suggests tight temporal transcriptional regulation during blood-feeding.</title>
        <authorList>
            <person name="de Castro M.H."/>
            <person name="de Klerk D."/>
            <person name="Pienaar R."/>
            <person name="Rees D.J.G."/>
            <person name="Mans B.J."/>
        </authorList>
    </citation>
    <scope>NUCLEOTIDE SEQUENCE</scope>
    <source>
        <tissue evidence="2">Salivary glands</tissue>
    </source>
</reference>
<dbReference type="AlphaFoldDB" id="A0A224YCT1"/>